<dbReference type="CDD" id="cd08958">
    <property type="entry name" value="FR_SDR_e"/>
    <property type="match status" value="1"/>
</dbReference>
<feature type="domain" description="NAD-dependent epimerase/dehydratase" evidence="2">
    <location>
        <begin position="13"/>
        <end position="254"/>
    </location>
</feature>
<evidence type="ECO:0000313" key="3">
    <source>
        <dbReference type="EMBL" id="EFJ14979.1"/>
    </source>
</evidence>
<dbReference type="OMA" id="AWYAMSK"/>
<keyword evidence="4" id="KW-1185">Reference proteome</keyword>
<sequence>MGEAAQSSPGELVCVTGANGFLASCLVKCLLERGYYVRATVRDPGNADKVSHLLRLPGASERLELREADLLTEGSFDDVVRGCRGVFHTASPVTAFTVDPEVLEMIAPAVNGTLNVLKSCAKAPSVRRVVLTSSTSAIRFMPEMPFNSVLDDTSWSSEDFCRKYKMWYYLAKTVAERRAWEFAEKNNLDLVTVLPSFVVGPVLPKNLSSTALDVLGLLKGTLCDAKKFSIYPRMGYVHVEDVALAHILVMEAPGARGRYICSSTVMDNDKLGELLAMRYPQFKVPTKFPESYKSKYYTLDTSKLEKLGLKFRSVEDMFDDCLENFYHRGLFSLTDTLY</sequence>
<dbReference type="FunFam" id="3.40.50.720:FF:000085">
    <property type="entry name" value="Dihydroflavonol reductase"/>
    <property type="match status" value="1"/>
</dbReference>
<dbReference type="InterPro" id="IPR001509">
    <property type="entry name" value="Epimerase_deHydtase"/>
</dbReference>
<name>D8SKG8_SELML</name>
<dbReference type="FunCoup" id="D8SKG8">
    <property type="interactions" value="110"/>
</dbReference>
<dbReference type="HOGENOM" id="CLU_007383_9_0_1"/>
<evidence type="ECO:0000256" key="1">
    <source>
        <dbReference type="ARBA" id="ARBA00023002"/>
    </source>
</evidence>
<dbReference type="Gramene" id="EFJ14979">
    <property type="protein sequence ID" value="EFJ14979"/>
    <property type="gene ID" value="SELMODRAFT_119444"/>
</dbReference>
<keyword evidence="1" id="KW-0560">Oxidoreductase</keyword>
<dbReference type="STRING" id="88036.D8SKG8"/>
<organism evidence="4">
    <name type="scientific">Selaginella moellendorffii</name>
    <name type="common">Spikemoss</name>
    <dbReference type="NCBI Taxonomy" id="88036"/>
    <lineage>
        <taxon>Eukaryota</taxon>
        <taxon>Viridiplantae</taxon>
        <taxon>Streptophyta</taxon>
        <taxon>Embryophyta</taxon>
        <taxon>Tracheophyta</taxon>
        <taxon>Lycopodiopsida</taxon>
        <taxon>Selaginellales</taxon>
        <taxon>Selaginellaceae</taxon>
        <taxon>Selaginella</taxon>
    </lineage>
</organism>
<dbReference type="InParanoid" id="D8SKG8"/>
<dbReference type="InterPro" id="IPR036291">
    <property type="entry name" value="NAD(P)-bd_dom_sf"/>
</dbReference>
<dbReference type="InterPro" id="IPR050425">
    <property type="entry name" value="NAD(P)_dehydrat-like"/>
</dbReference>
<dbReference type="PANTHER" id="PTHR10366:SF821">
    <property type="entry name" value="TETRAKETIDE ALPHA-PYRONE REDUCTASE 1"/>
    <property type="match status" value="1"/>
</dbReference>
<evidence type="ECO:0000313" key="4">
    <source>
        <dbReference type="Proteomes" id="UP000001514"/>
    </source>
</evidence>
<evidence type="ECO:0000259" key="2">
    <source>
        <dbReference type="Pfam" id="PF01370"/>
    </source>
</evidence>
<dbReference type="AlphaFoldDB" id="D8SKG8"/>
<dbReference type="Pfam" id="PF01370">
    <property type="entry name" value="Epimerase"/>
    <property type="match status" value="1"/>
</dbReference>
<proteinExistence type="predicted"/>
<dbReference type="SUPFAM" id="SSF51735">
    <property type="entry name" value="NAD(P)-binding Rossmann-fold domains"/>
    <property type="match status" value="1"/>
</dbReference>
<accession>D8SKG8</accession>
<reference evidence="3 4" key="1">
    <citation type="journal article" date="2011" name="Science">
        <title>The Selaginella genome identifies genetic changes associated with the evolution of vascular plants.</title>
        <authorList>
            <person name="Banks J.A."/>
            <person name="Nishiyama T."/>
            <person name="Hasebe M."/>
            <person name="Bowman J.L."/>
            <person name="Gribskov M."/>
            <person name="dePamphilis C."/>
            <person name="Albert V.A."/>
            <person name="Aono N."/>
            <person name="Aoyama T."/>
            <person name="Ambrose B.A."/>
            <person name="Ashton N.W."/>
            <person name="Axtell M.J."/>
            <person name="Barker E."/>
            <person name="Barker M.S."/>
            <person name="Bennetzen J.L."/>
            <person name="Bonawitz N.D."/>
            <person name="Chapple C."/>
            <person name="Cheng C."/>
            <person name="Correa L.G."/>
            <person name="Dacre M."/>
            <person name="DeBarry J."/>
            <person name="Dreyer I."/>
            <person name="Elias M."/>
            <person name="Engstrom E.M."/>
            <person name="Estelle M."/>
            <person name="Feng L."/>
            <person name="Finet C."/>
            <person name="Floyd S.K."/>
            <person name="Frommer W.B."/>
            <person name="Fujita T."/>
            <person name="Gramzow L."/>
            <person name="Gutensohn M."/>
            <person name="Harholt J."/>
            <person name="Hattori M."/>
            <person name="Heyl A."/>
            <person name="Hirai T."/>
            <person name="Hiwatashi Y."/>
            <person name="Ishikawa M."/>
            <person name="Iwata M."/>
            <person name="Karol K.G."/>
            <person name="Koehler B."/>
            <person name="Kolukisaoglu U."/>
            <person name="Kubo M."/>
            <person name="Kurata T."/>
            <person name="Lalonde S."/>
            <person name="Li K."/>
            <person name="Li Y."/>
            <person name="Litt A."/>
            <person name="Lyons E."/>
            <person name="Manning G."/>
            <person name="Maruyama T."/>
            <person name="Michael T.P."/>
            <person name="Mikami K."/>
            <person name="Miyazaki S."/>
            <person name="Morinaga S."/>
            <person name="Murata T."/>
            <person name="Mueller-Roeber B."/>
            <person name="Nelson D.R."/>
            <person name="Obara M."/>
            <person name="Oguri Y."/>
            <person name="Olmstead R.G."/>
            <person name="Onodera N."/>
            <person name="Petersen B.L."/>
            <person name="Pils B."/>
            <person name="Prigge M."/>
            <person name="Rensing S.A."/>
            <person name="Riano-Pachon D.M."/>
            <person name="Roberts A.W."/>
            <person name="Sato Y."/>
            <person name="Scheller H.V."/>
            <person name="Schulz B."/>
            <person name="Schulz C."/>
            <person name="Shakirov E.V."/>
            <person name="Shibagaki N."/>
            <person name="Shinohara N."/>
            <person name="Shippen D.E."/>
            <person name="Soerensen I."/>
            <person name="Sotooka R."/>
            <person name="Sugimoto N."/>
            <person name="Sugita M."/>
            <person name="Sumikawa N."/>
            <person name="Tanurdzic M."/>
            <person name="Theissen G."/>
            <person name="Ulvskov P."/>
            <person name="Wakazuki S."/>
            <person name="Weng J.K."/>
            <person name="Willats W.W."/>
            <person name="Wipf D."/>
            <person name="Wolf P.G."/>
            <person name="Yang L."/>
            <person name="Zimmer A.D."/>
            <person name="Zhu Q."/>
            <person name="Mitros T."/>
            <person name="Hellsten U."/>
            <person name="Loque D."/>
            <person name="Otillar R."/>
            <person name="Salamov A."/>
            <person name="Schmutz J."/>
            <person name="Shapiro H."/>
            <person name="Lindquist E."/>
            <person name="Lucas S."/>
            <person name="Rokhsar D."/>
            <person name="Grigoriev I.V."/>
        </authorList>
    </citation>
    <scope>NUCLEOTIDE SEQUENCE [LARGE SCALE GENOMIC DNA]</scope>
</reference>
<dbReference type="Proteomes" id="UP000001514">
    <property type="component" value="Unassembled WGS sequence"/>
</dbReference>
<protein>
    <recommendedName>
        <fullName evidence="2">NAD-dependent epimerase/dehydratase domain-containing protein</fullName>
    </recommendedName>
</protein>
<gene>
    <name evidence="3" type="ORF">SELMODRAFT_119444</name>
</gene>
<dbReference type="KEGG" id="smo:SELMODRAFT_119444"/>
<dbReference type="PANTHER" id="PTHR10366">
    <property type="entry name" value="NAD DEPENDENT EPIMERASE/DEHYDRATASE"/>
    <property type="match status" value="1"/>
</dbReference>
<dbReference type="Gene3D" id="3.40.50.720">
    <property type="entry name" value="NAD(P)-binding Rossmann-like Domain"/>
    <property type="match status" value="1"/>
</dbReference>
<dbReference type="EMBL" id="GL377625">
    <property type="protein sequence ID" value="EFJ14979.1"/>
    <property type="molecule type" value="Genomic_DNA"/>
</dbReference>
<dbReference type="GO" id="GO:0016616">
    <property type="term" value="F:oxidoreductase activity, acting on the CH-OH group of donors, NAD or NADP as acceptor"/>
    <property type="evidence" value="ECO:0000318"/>
    <property type="project" value="GO_Central"/>
</dbReference>
<dbReference type="eggNOG" id="KOG1502">
    <property type="taxonomic scope" value="Eukaryota"/>
</dbReference>